<dbReference type="Proteomes" id="UP001217485">
    <property type="component" value="Unassembled WGS sequence"/>
</dbReference>
<name>A0ABT5C117_9BACT</name>
<accession>A0ABT5C117</accession>
<dbReference type="EMBL" id="JAQNDK010000002">
    <property type="protein sequence ID" value="MDC0680113.1"/>
    <property type="molecule type" value="Genomic_DNA"/>
</dbReference>
<dbReference type="RefSeq" id="WP_272097142.1">
    <property type="nucleotide sequence ID" value="NZ_JAQNDK010000002.1"/>
</dbReference>
<evidence type="ECO:0000313" key="2">
    <source>
        <dbReference type="EMBL" id="MDC0680113.1"/>
    </source>
</evidence>
<protein>
    <submittedName>
        <fullName evidence="2">Uncharacterized protein</fullName>
    </submittedName>
</protein>
<comment type="caution">
    <text evidence="2">The sequence shown here is derived from an EMBL/GenBank/DDBJ whole genome shotgun (WGS) entry which is preliminary data.</text>
</comment>
<reference evidence="2 3" key="1">
    <citation type="submission" date="2023-01" db="EMBL/GenBank/DDBJ databases">
        <title>Minimal conservation of predation-associated metabolite biosynthetic gene clusters underscores biosynthetic potential of Myxococcota including descriptions for ten novel species: Archangium lansinium sp. nov., Myxococcus landrumus sp. nov., Nannocystis bai.</title>
        <authorList>
            <person name="Ahearne A."/>
            <person name="Stevens C."/>
            <person name="Dowd S."/>
        </authorList>
    </citation>
    <scope>NUCLEOTIDE SEQUENCE [LARGE SCALE GENOMIC DNA]</scope>
    <source>
        <strain evidence="2 3">WIWO2</strain>
    </source>
</reference>
<feature type="region of interest" description="Disordered" evidence="1">
    <location>
        <begin position="226"/>
        <end position="250"/>
    </location>
</feature>
<gene>
    <name evidence="2" type="ORF">POL72_20400</name>
</gene>
<proteinExistence type="predicted"/>
<feature type="compositionally biased region" description="Gly residues" evidence="1">
    <location>
        <begin position="226"/>
        <end position="246"/>
    </location>
</feature>
<keyword evidence="3" id="KW-1185">Reference proteome</keyword>
<organism evidence="2 3">
    <name type="scientific">Sorangium atrum</name>
    <dbReference type="NCBI Taxonomy" id="2995308"/>
    <lineage>
        <taxon>Bacteria</taxon>
        <taxon>Pseudomonadati</taxon>
        <taxon>Myxococcota</taxon>
        <taxon>Polyangia</taxon>
        <taxon>Polyangiales</taxon>
        <taxon>Polyangiaceae</taxon>
        <taxon>Sorangium</taxon>
    </lineage>
</organism>
<evidence type="ECO:0000256" key="1">
    <source>
        <dbReference type="SAM" id="MobiDB-lite"/>
    </source>
</evidence>
<sequence length="556" mass="53871">MRFAIFSSLIPRSSAARSSLQGLIALSALVVLTGAKGQGCGGVDEPSPPPEPNCGPGFHWETVCSPCEIGEMCEEQCVPDSVCPADWSEQTICSGGTTSSGQGGFAGGTAMPVDPGECWTECIPPQPYCPPGTIEQTVCGGSVTVGVGGAGGSGGWGSASSAVGVGGSGPGGIPMPSEPCWTECVPVEPYCPPGTTPQTFCDEGTTVTSSSVGVGGSGGWAGTGGAGGSGGWAGTGGGTAGGGIGGSDSDFAAPRPGGGCWTECVPTAPYCPPGTTPQTYCDGGTTVTSSSVGVGGSGGWAGTGGAGGNTAGADPGFAAPVPPGGGCWTECVPTEPYCPPNSIPQTVCGGSAVSVGSTGTGYGGAGGASPYPGQEYCWTECVPVEPYCPPGTTQQTICEGGTPDTSSSGTGVGGMPYPGGGCWTDCVPTEPYCPPDSIPQTVCGGGSSVSVGSSGSTGTGVGGMPYPGDCWTECVPVEPYCPPGMIEQKVCSGESSSSSTGTGMGGADAYPPGDCWIECVEGATCPPGATIRTICEEISAGGSAPICRTECVLMLP</sequence>
<evidence type="ECO:0000313" key="3">
    <source>
        <dbReference type="Proteomes" id="UP001217485"/>
    </source>
</evidence>